<dbReference type="EMBL" id="ML993579">
    <property type="protein sequence ID" value="KAF2174178.1"/>
    <property type="molecule type" value="Genomic_DNA"/>
</dbReference>
<feature type="domain" description="AMP-binding enzyme C-terminal" evidence="3">
    <location>
        <begin position="489"/>
        <end position="571"/>
    </location>
</feature>
<gene>
    <name evidence="4" type="ORF">M409DRAFT_16447</name>
</gene>
<reference evidence="4" key="1">
    <citation type="journal article" date="2020" name="Stud. Mycol.">
        <title>101 Dothideomycetes genomes: a test case for predicting lifestyles and emergence of pathogens.</title>
        <authorList>
            <person name="Haridas S."/>
            <person name="Albert R."/>
            <person name="Binder M."/>
            <person name="Bloem J."/>
            <person name="Labutti K."/>
            <person name="Salamov A."/>
            <person name="Andreopoulos B."/>
            <person name="Baker S."/>
            <person name="Barry K."/>
            <person name="Bills G."/>
            <person name="Bluhm B."/>
            <person name="Cannon C."/>
            <person name="Castanera R."/>
            <person name="Culley D."/>
            <person name="Daum C."/>
            <person name="Ezra D."/>
            <person name="Gonzalez J."/>
            <person name="Henrissat B."/>
            <person name="Kuo A."/>
            <person name="Liang C."/>
            <person name="Lipzen A."/>
            <person name="Lutzoni F."/>
            <person name="Magnuson J."/>
            <person name="Mondo S."/>
            <person name="Nolan M."/>
            <person name="Ohm R."/>
            <person name="Pangilinan J."/>
            <person name="Park H.-J."/>
            <person name="Ramirez L."/>
            <person name="Alfaro M."/>
            <person name="Sun H."/>
            <person name="Tritt A."/>
            <person name="Yoshinaga Y."/>
            <person name="Zwiers L.-H."/>
            <person name="Turgeon B."/>
            <person name="Goodwin S."/>
            <person name="Spatafora J."/>
            <person name="Crous P."/>
            <person name="Grigoriev I."/>
        </authorList>
    </citation>
    <scope>NUCLEOTIDE SEQUENCE</scope>
    <source>
        <strain evidence="4">ATCC 36951</strain>
    </source>
</reference>
<dbReference type="PANTHER" id="PTHR43201:SF6">
    <property type="entry name" value="ACYL COA SYNTHETASE (EUROFUNG)"/>
    <property type="match status" value="1"/>
</dbReference>
<dbReference type="InterPro" id="IPR000873">
    <property type="entry name" value="AMP-dep_synth/lig_dom"/>
</dbReference>
<dbReference type="InterPro" id="IPR042099">
    <property type="entry name" value="ANL_N_sf"/>
</dbReference>
<evidence type="ECO:0008006" key="6">
    <source>
        <dbReference type="Google" id="ProtNLM"/>
    </source>
</evidence>
<dbReference type="Proteomes" id="UP000799537">
    <property type="component" value="Unassembled WGS sequence"/>
</dbReference>
<feature type="region of interest" description="Disordered" evidence="1">
    <location>
        <begin position="1"/>
        <end position="21"/>
    </location>
</feature>
<dbReference type="AlphaFoldDB" id="A0A6A6D6W2"/>
<keyword evidence="5" id="KW-1185">Reference proteome</keyword>
<feature type="compositionally biased region" description="Basic and acidic residues" evidence="1">
    <location>
        <begin position="7"/>
        <end position="16"/>
    </location>
</feature>
<dbReference type="GeneID" id="54556895"/>
<dbReference type="PROSITE" id="PS00455">
    <property type="entry name" value="AMP_BINDING"/>
    <property type="match status" value="1"/>
</dbReference>
<dbReference type="SUPFAM" id="SSF56801">
    <property type="entry name" value="Acetyl-CoA synthetase-like"/>
    <property type="match status" value="1"/>
</dbReference>
<dbReference type="OrthoDB" id="10253115at2759"/>
<evidence type="ECO:0000256" key="1">
    <source>
        <dbReference type="SAM" id="MobiDB-lite"/>
    </source>
</evidence>
<accession>A0A6A6D6W2</accession>
<dbReference type="RefSeq" id="XP_033675067.1">
    <property type="nucleotide sequence ID" value="XM_033803623.1"/>
</dbReference>
<dbReference type="InterPro" id="IPR025110">
    <property type="entry name" value="AMP-bd_C"/>
</dbReference>
<dbReference type="Gene3D" id="3.40.50.12780">
    <property type="entry name" value="N-terminal domain of ligase-like"/>
    <property type="match status" value="1"/>
</dbReference>
<protein>
    <recommendedName>
        <fullName evidence="6">AMP-dependent synthetase/ligase domain-containing protein</fullName>
    </recommendedName>
</protein>
<evidence type="ECO:0000259" key="2">
    <source>
        <dbReference type="Pfam" id="PF00501"/>
    </source>
</evidence>
<evidence type="ECO:0000313" key="4">
    <source>
        <dbReference type="EMBL" id="KAF2174178.1"/>
    </source>
</evidence>
<dbReference type="Gene3D" id="3.30.300.30">
    <property type="match status" value="1"/>
</dbReference>
<dbReference type="InterPro" id="IPR045851">
    <property type="entry name" value="AMP-bd_C_sf"/>
</dbReference>
<organism evidence="4 5">
    <name type="scientific">Zasmidium cellare ATCC 36951</name>
    <dbReference type="NCBI Taxonomy" id="1080233"/>
    <lineage>
        <taxon>Eukaryota</taxon>
        <taxon>Fungi</taxon>
        <taxon>Dikarya</taxon>
        <taxon>Ascomycota</taxon>
        <taxon>Pezizomycotina</taxon>
        <taxon>Dothideomycetes</taxon>
        <taxon>Dothideomycetidae</taxon>
        <taxon>Mycosphaerellales</taxon>
        <taxon>Mycosphaerellaceae</taxon>
        <taxon>Zasmidium</taxon>
    </lineage>
</organism>
<evidence type="ECO:0000259" key="3">
    <source>
        <dbReference type="Pfam" id="PF13193"/>
    </source>
</evidence>
<dbReference type="Pfam" id="PF13193">
    <property type="entry name" value="AMP-binding_C"/>
    <property type="match status" value="1"/>
</dbReference>
<sequence length="585" mass="64990">MGSTTENEVRSDDERPPSIVYGPATPIPLTMTFSELLDHHAEVRGERPAVISHPQQGRVVSFRQLQDRSKQLAQAMANDGIGKGDLVAISLGSRVEYFETFFACTRLGAALVLLNYAYAESEMLALLKIVKPKMMVASPGFAYYDNTKVLPKIASEIPSVKKFVIMDDIDGKYVLSGPLDRSVKYEEYISQAGSAGLPSVSISPHDMVNVQFTSGSTGLPKSVALSHYNIMNCGRYIWQQTRMTDQDRICLPVPLFHSFGMIVGISSSTVAGSALILPSEIYNASKTLQCIQDYKCTAIYGVPTMFVTEMEKPEFDSIDRSTIKFGIIAGAAMPPELLRRIVTKFPVPRLYTCWGMTELSSFVTMMHETDPYEKRIKTAGRLFPHFVAKIVKPDTGKVLPWGEKGEIVASGYGQMSEYLNNKEKTDETLRYHQEDLEPGGVGGLGDGAVLRKWMHTGDEGFLDPEGYFIISGRIKDLIIRGGENISPMEIEDRLVEHEAVVQASIVGVPDEKYGEELGAFVELRQGCKQPSDDELRAFVREKLARFKAPRYFFWLGDGKAPDEWPKTTSGKVSKPDLRKMVKSLL</sequence>
<feature type="domain" description="AMP-dependent synthetase/ligase" evidence="2">
    <location>
        <begin position="38"/>
        <end position="419"/>
    </location>
</feature>
<name>A0A6A6D6W2_ZASCE</name>
<dbReference type="GO" id="GO:0031956">
    <property type="term" value="F:medium-chain fatty acid-CoA ligase activity"/>
    <property type="evidence" value="ECO:0007669"/>
    <property type="project" value="TreeGrafter"/>
</dbReference>
<dbReference type="Pfam" id="PF00501">
    <property type="entry name" value="AMP-binding"/>
    <property type="match status" value="1"/>
</dbReference>
<dbReference type="InterPro" id="IPR020845">
    <property type="entry name" value="AMP-binding_CS"/>
</dbReference>
<dbReference type="GO" id="GO:0006631">
    <property type="term" value="P:fatty acid metabolic process"/>
    <property type="evidence" value="ECO:0007669"/>
    <property type="project" value="TreeGrafter"/>
</dbReference>
<proteinExistence type="predicted"/>
<evidence type="ECO:0000313" key="5">
    <source>
        <dbReference type="Proteomes" id="UP000799537"/>
    </source>
</evidence>
<dbReference type="PANTHER" id="PTHR43201">
    <property type="entry name" value="ACYL-COA SYNTHETASE"/>
    <property type="match status" value="1"/>
</dbReference>